<evidence type="ECO:0000313" key="3">
    <source>
        <dbReference type="Proteomes" id="UP000257039"/>
    </source>
</evidence>
<accession>A0A4V1IMU4</accession>
<feature type="domain" description="Probable zinc-binding" evidence="1">
    <location>
        <begin position="38"/>
        <end position="85"/>
    </location>
</feature>
<reference evidence="2 3" key="1">
    <citation type="submission" date="2017-04" db="EMBL/GenBank/DDBJ databases">
        <title>Draft genome sequence of Zooshikella ganghwensis VG4 isolated from Red Sea sediments.</title>
        <authorList>
            <person name="Rehman Z."/>
            <person name="Alam I."/>
            <person name="Kamau A."/>
            <person name="Bajic V."/>
            <person name="Leiknes T."/>
        </authorList>
    </citation>
    <scope>NUCLEOTIDE SEQUENCE [LARGE SCALE GENOMIC DNA]</scope>
    <source>
        <strain evidence="2 3">VG4</strain>
    </source>
</reference>
<proteinExistence type="predicted"/>
<evidence type="ECO:0000313" key="2">
    <source>
        <dbReference type="EMBL" id="RDH41441.1"/>
    </source>
</evidence>
<organism evidence="2 3">
    <name type="scientific">Zooshikella ganghwensis</name>
    <dbReference type="NCBI Taxonomy" id="202772"/>
    <lineage>
        <taxon>Bacteria</taxon>
        <taxon>Pseudomonadati</taxon>
        <taxon>Pseudomonadota</taxon>
        <taxon>Gammaproteobacteria</taxon>
        <taxon>Oceanospirillales</taxon>
        <taxon>Zooshikellaceae</taxon>
        <taxon>Zooshikella</taxon>
    </lineage>
</organism>
<gene>
    <name evidence="2" type="ORF">B9G39_28710</name>
</gene>
<dbReference type="RefSeq" id="WP_094789893.1">
    <property type="nucleotide sequence ID" value="NZ_NDXW01000009.1"/>
</dbReference>
<name>A0A4V1IMU4_9GAMM</name>
<dbReference type="AlphaFoldDB" id="A0A4V1IMU4"/>
<dbReference type="Proteomes" id="UP000257039">
    <property type="component" value="Unassembled WGS sequence"/>
</dbReference>
<protein>
    <recommendedName>
        <fullName evidence="1">Probable zinc-binding domain-containing protein</fullName>
    </recommendedName>
</protein>
<sequence>MNFPQGEVMKVKVEHDKYSQSSKQSYGFEIKKRCEYYADIHYKCRNCGKAAIYPALEQKKAYESRKEHICSTRVLCADCWSDKQALKKSLATFEEKYASNKEAALSDREFLERWLAKLNSYNHYTHKPNSMRVQFLRKHLRKFT</sequence>
<comment type="caution">
    <text evidence="2">The sequence shown here is derived from an EMBL/GenBank/DDBJ whole genome shotgun (WGS) entry which is preliminary data.</text>
</comment>
<dbReference type="InterPro" id="IPR025306">
    <property type="entry name" value="Zn-bnd_dom_prob"/>
</dbReference>
<dbReference type="EMBL" id="NDXW01000009">
    <property type="protein sequence ID" value="RDH41441.1"/>
    <property type="molecule type" value="Genomic_DNA"/>
</dbReference>
<dbReference type="Pfam" id="PF13451">
    <property type="entry name" value="zf_Tbcl"/>
    <property type="match status" value="1"/>
</dbReference>
<evidence type="ECO:0000259" key="1">
    <source>
        <dbReference type="Pfam" id="PF13451"/>
    </source>
</evidence>
<keyword evidence="3" id="KW-1185">Reference proteome</keyword>